<dbReference type="PANTHER" id="PTHR43427">
    <property type="entry name" value="CHLORIDE CHANNEL PROTEIN CLC-E"/>
    <property type="match status" value="1"/>
</dbReference>
<feature type="transmembrane region" description="Helical" evidence="5">
    <location>
        <begin position="179"/>
        <end position="198"/>
    </location>
</feature>
<comment type="caution">
    <text evidence="6">The sequence shown here is derived from an EMBL/GenBank/DDBJ whole genome shotgun (WGS) entry which is preliminary data.</text>
</comment>
<dbReference type="Pfam" id="PF00654">
    <property type="entry name" value="Voltage_CLC"/>
    <property type="match status" value="1"/>
</dbReference>
<feature type="transmembrane region" description="Helical" evidence="5">
    <location>
        <begin position="142"/>
        <end position="167"/>
    </location>
</feature>
<dbReference type="RefSeq" id="WP_148907766.1">
    <property type="nucleotide sequence ID" value="NZ_VNHX01000004.1"/>
</dbReference>
<evidence type="ECO:0000313" key="6">
    <source>
        <dbReference type="EMBL" id="TYP96839.1"/>
    </source>
</evidence>
<keyword evidence="4 5" id="KW-0472">Membrane</keyword>
<feature type="transmembrane region" description="Helical" evidence="5">
    <location>
        <begin position="326"/>
        <end position="347"/>
    </location>
</feature>
<feature type="transmembrane region" description="Helical" evidence="5">
    <location>
        <begin position="257"/>
        <end position="276"/>
    </location>
</feature>
<dbReference type="GO" id="GO:0016020">
    <property type="term" value="C:membrane"/>
    <property type="evidence" value="ECO:0007669"/>
    <property type="project" value="UniProtKB-SubCell"/>
</dbReference>
<dbReference type="PROSITE" id="PS51257">
    <property type="entry name" value="PROKAR_LIPOPROTEIN"/>
    <property type="match status" value="1"/>
</dbReference>
<dbReference type="GO" id="GO:0015108">
    <property type="term" value="F:chloride transmembrane transporter activity"/>
    <property type="evidence" value="ECO:0007669"/>
    <property type="project" value="InterPro"/>
</dbReference>
<feature type="transmembrane region" description="Helical" evidence="5">
    <location>
        <begin position="218"/>
        <end position="236"/>
    </location>
</feature>
<dbReference type="Proteomes" id="UP000325105">
    <property type="component" value="Unassembled WGS sequence"/>
</dbReference>
<evidence type="ECO:0000256" key="2">
    <source>
        <dbReference type="ARBA" id="ARBA00022692"/>
    </source>
</evidence>
<sequence>MIKLANPGFLFFAKWLFIVFAVALAVGSTSACFLYLLNRVTALREEHLFIILFLPVVGLLLSWWYQRYGGKVQKGNNLLLLEYYRPDDGIPFRMAPMIILATLATHLFGGSAGREGTAVQYGASIADQLRKVVSLTKEEKRTLLLCGIAAGFASLFGTPWAGALFALEMVQLGRTRWKGIVPIVGTAYLSNIICGLYGDLHTHYPQLGGLPHLSPKVLVYLIAAGLAFGLAARLFCKSGDLFNALFSKIRQPLFRPVVGGVAVVATVFLLQSTRHIGLGIPTILSAFETPLPSYDFLIKIILTTLTLSAGFKGGEVTPLFFVGATLGNALAPFIPLPMILLAATGFVSVFAGCTKTPIACTVMAMELFGLEGALFFFITCMVSLIVSGKEGIYSAQKSHTPGRLIKRVFRS</sequence>
<keyword evidence="2 5" id="KW-0812">Transmembrane</keyword>
<protein>
    <submittedName>
        <fullName evidence="6">H+/Cl-antiporter ClcA</fullName>
    </submittedName>
</protein>
<evidence type="ECO:0000313" key="7">
    <source>
        <dbReference type="Proteomes" id="UP000325105"/>
    </source>
</evidence>
<feature type="transmembrane region" description="Helical" evidence="5">
    <location>
        <begin position="12"/>
        <end position="36"/>
    </location>
</feature>
<dbReference type="AlphaFoldDB" id="A0A5S5DQ84"/>
<keyword evidence="7" id="KW-1185">Reference proteome</keyword>
<dbReference type="InterPro" id="IPR001807">
    <property type="entry name" value="ClC"/>
</dbReference>
<dbReference type="Gene3D" id="1.10.3080.10">
    <property type="entry name" value="Clc chloride channel"/>
    <property type="match status" value="1"/>
</dbReference>
<accession>A0A5S5DQ84</accession>
<gene>
    <name evidence="6" type="ORF">BC792_10461</name>
</gene>
<organism evidence="6 7">
    <name type="scientific">Sphingobacterium allocomposti</name>
    <dbReference type="NCBI Taxonomy" id="415956"/>
    <lineage>
        <taxon>Bacteria</taxon>
        <taxon>Pseudomonadati</taxon>
        <taxon>Bacteroidota</taxon>
        <taxon>Sphingobacteriia</taxon>
        <taxon>Sphingobacteriales</taxon>
        <taxon>Sphingobacteriaceae</taxon>
        <taxon>Sphingobacterium</taxon>
    </lineage>
</organism>
<dbReference type="InterPro" id="IPR050368">
    <property type="entry name" value="ClC-type_chloride_channel"/>
</dbReference>
<dbReference type="SUPFAM" id="SSF81340">
    <property type="entry name" value="Clc chloride channel"/>
    <property type="match status" value="1"/>
</dbReference>
<evidence type="ECO:0000256" key="4">
    <source>
        <dbReference type="ARBA" id="ARBA00023136"/>
    </source>
</evidence>
<dbReference type="EMBL" id="VNHX01000004">
    <property type="protein sequence ID" value="TYP96839.1"/>
    <property type="molecule type" value="Genomic_DNA"/>
</dbReference>
<name>A0A5S5DQ84_9SPHI</name>
<feature type="transmembrane region" description="Helical" evidence="5">
    <location>
        <begin position="48"/>
        <end position="65"/>
    </location>
</feature>
<evidence type="ECO:0000256" key="5">
    <source>
        <dbReference type="SAM" id="Phobius"/>
    </source>
</evidence>
<evidence type="ECO:0000256" key="3">
    <source>
        <dbReference type="ARBA" id="ARBA00022989"/>
    </source>
</evidence>
<dbReference type="OrthoDB" id="9767361at2"/>
<reference evidence="6 7" key="1">
    <citation type="submission" date="2019-07" db="EMBL/GenBank/DDBJ databases">
        <title>Genomic Encyclopedia of Archaeal and Bacterial Type Strains, Phase II (KMG-II): from individual species to whole genera.</title>
        <authorList>
            <person name="Goeker M."/>
        </authorList>
    </citation>
    <scope>NUCLEOTIDE SEQUENCE [LARGE SCALE GENOMIC DNA]</scope>
    <source>
        <strain evidence="6 7">DSM 18850</strain>
    </source>
</reference>
<feature type="transmembrane region" description="Helical" evidence="5">
    <location>
        <begin position="367"/>
        <end position="387"/>
    </location>
</feature>
<keyword evidence="3 5" id="KW-1133">Transmembrane helix</keyword>
<dbReference type="InterPro" id="IPR014743">
    <property type="entry name" value="Cl-channel_core"/>
</dbReference>
<evidence type="ECO:0000256" key="1">
    <source>
        <dbReference type="ARBA" id="ARBA00004141"/>
    </source>
</evidence>
<dbReference type="PANTHER" id="PTHR43427:SF12">
    <property type="entry name" value="CHLORIDE TRANSPORTER"/>
    <property type="match status" value="1"/>
</dbReference>
<proteinExistence type="predicted"/>
<comment type="subcellular location">
    <subcellularLocation>
        <location evidence="1">Membrane</location>
        <topology evidence="1">Multi-pass membrane protein</topology>
    </subcellularLocation>
</comment>